<organism evidence="1 2">
    <name type="scientific">Sphingomonas jinjuensis</name>
    <dbReference type="NCBI Taxonomy" id="535907"/>
    <lineage>
        <taxon>Bacteria</taxon>
        <taxon>Pseudomonadati</taxon>
        <taxon>Pseudomonadota</taxon>
        <taxon>Alphaproteobacteria</taxon>
        <taxon>Sphingomonadales</taxon>
        <taxon>Sphingomonadaceae</taxon>
        <taxon>Sphingomonas</taxon>
    </lineage>
</organism>
<reference evidence="1 2" key="1">
    <citation type="submission" date="2020-08" db="EMBL/GenBank/DDBJ databases">
        <title>Genomic Encyclopedia of Type Strains, Phase IV (KMG-IV): sequencing the most valuable type-strain genomes for metagenomic binning, comparative biology and taxonomic classification.</title>
        <authorList>
            <person name="Goeker M."/>
        </authorList>
    </citation>
    <scope>NUCLEOTIDE SEQUENCE [LARGE SCALE GENOMIC DNA]</scope>
    <source>
        <strain evidence="1 2">YC6723</strain>
    </source>
</reference>
<keyword evidence="2" id="KW-1185">Reference proteome</keyword>
<dbReference type="RefSeq" id="WP_183986677.1">
    <property type="nucleotide sequence ID" value="NZ_JACIEV010000011.1"/>
</dbReference>
<name>A0A840FHX1_9SPHN</name>
<dbReference type="EMBL" id="JACIEV010000011">
    <property type="protein sequence ID" value="MBB4155304.1"/>
    <property type="molecule type" value="Genomic_DNA"/>
</dbReference>
<protein>
    <submittedName>
        <fullName evidence="1">Uncharacterized protein</fullName>
    </submittedName>
</protein>
<gene>
    <name evidence="1" type="ORF">GGQ80_003224</name>
</gene>
<proteinExistence type="predicted"/>
<dbReference type="AlphaFoldDB" id="A0A840FHX1"/>
<comment type="caution">
    <text evidence="1">The sequence shown here is derived from an EMBL/GenBank/DDBJ whole genome shotgun (WGS) entry which is preliminary data.</text>
</comment>
<evidence type="ECO:0000313" key="1">
    <source>
        <dbReference type="EMBL" id="MBB4155304.1"/>
    </source>
</evidence>
<evidence type="ECO:0000313" key="2">
    <source>
        <dbReference type="Proteomes" id="UP000529795"/>
    </source>
</evidence>
<dbReference type="Proteomes" id="UP000529795">
    <property type="component" value="Unassembled WGS sequence"/>
</dbReference>
<accession>A0A840FHX1</accession>
<sequence>MSQMQSRIAQGAASAAPFIPAEWLAAWSDNGGIVVLTGDRLFVSRLPQVDNEAGRILNSLRAAVWPKAHAEALADYLLRRSHGETL</sequence>